<dbReference type="RefSeq" id="WP_368655020.1">
    <property type="nucleotide sequence ID" value="NZ_CP162599.1"/>
</dbReference>
<feature type="transmembrane region" description="Helical" evidence="8">
    <location>
        <begin position="40"/>
        <end position="61"/>
    </location>
</feature>
<keyword evidence="3" id="KW-0813">Transport</keyword>
<accession>A0AB39HX80</accession>
<dbReference type="GO" id="GO:0016020">
    <property type="term" value="C:membrane"/>
    <property type="evidence" value="ECO:0007669"/>
    <property type="project" value="UniProtKB-SubCell"/>
</dbReference>
<feature type="transmembrane region" description="Helical" evidence="8">
    <location>
        <begin position="187"/>
        <end position="209"/>
    </location>
</feature>
<comment type="similarity">
    <text evidence="2">Belongs to the amino acid-polyamine-organocation (APC) superfamily. Spore germination protein (SGP) (TC 2.A.3.9) family.</text>
</comment>
<dbReference type="EMBL" id="CP162599">
    <property type="protein sequence ID" value="XDK34348.1"/>
    <property type="molecule type" value="Genomic_DNA"/>
</dbReference>
<reference evidence="9" key="1">
    <citation type="submission" date="2024-07" db="EMBL/GenBank/DDBJ databases">
        <title>Halotolerant mesophilic bacterium Ornithinibacillus sp. 4-3, sp. nov., isolated from soil.</title>
        <authorList>
            <person name="Sidarenka A.V."/>
            <person name="Guliayeva D.E."/>
            <person name="Leanovich S.I."/>
            <person name="Hileuskaya K.S."/>
            <person name="Akhremchuk A.E."/>
            <person name="Sikolenko M.A."/>
            <person name="Valentovich L.N."/>
        </authorList>
    </citation>
    <scope>NUCLEOTIDE SEQUENCE</scope>
    <source>
        <strain evidence="9">4-3</strain>
    </source>
</reference>
<evidence type="ECO:0000256" key="5">
    <source>
        <dbReference type="ARBA" id="ARBA00022692"/>
    </source>
</evidence>
<evidence type="ECO:0000256" key="3">
    <source>
        <dbReference type="ARBA" id="ARBA00022448"/>
    </source>
</evidence>
<feature type="transmembrane region" description="Helical" evidence="8">
    <location>
        <begin position="119"/>
        <end position="138"/>
    </location>
</feature>
<dbReference type="GO" id="GO:0009847">
    <property type="term" value="P:spore germination"/>
    <property type="evidence" value="ECO:0007669"/>
    <property type="project" value="InterPro"/>
</dbReference>
<evidence type="ECO:0000256" key="2">
    <source>
        <dbReference type="ARBA" id="ARBA00007998"/>
    </source>
</evidence>
<evidence type="ECO:0000256" key="6">
    <source>
        <dbReference type="ARBA" id="ARBA00022989"/>
    </source>
</evidence>
<evidence type="ECO:0000256" key="4">
    <source>
        <dbReference type="ARBA" id="ARBA00022544"/>
    </source>
</evidence>
<feature type="transmembrane region" description="Helical" evidence="8">
    <location>
        <begin position="147"/>
        <end position="167"/>
    </location>
</feature>
<dbReference type="Gene3D" id="1.10.4160.10">
    <property type="entry name" value="Hydantoin permease"/>
    <property type="match status" value="1"/>
</dbReference>
<feature type="transmembrane region" description="Helical" evidence="8">
    <location>
        <begin position="337"/>
        <end position="359"/>
    </location>
</feature>
<evidence type="ECO:0000256" key="7">
    <source>
        <dbReference type="ARBA" id="ARBA00023136"/>
    </source>
</evidence>
<feature type="transmembrane region" description="Helical" evidence="8">
    <location>
        <begin position="12"/>
        <end position="34"/>
    </location>
</feature>
<dbReference type="InterPro" id="IPR004761">
    <property type="entry name" value="Spore_GerAB"/>
</dbReference>
<feature type="transmembrane region" description="Helical" evidence="8">
    <location>
        <begin position="275"/>
        <end position="296"/>
    </location>
</feature>
<feature type="transmembrane region" description="Helical" evidence="8">
    <location>
        <begin position="81"/>
        <end position="104"/>
    </location>
</feature>
<gene>
    <name evidence="9" type="ORF">AB4Y30_08350</name>
</gene>
<protein>
    <submittedName>
        <fullName evidence="9">Endospore germination permease</fullName>
    </submittedName>
</protein>
<dbReference type="NCBIfam" id="TIGR00912">
    <property type="entry name" value="2A0309"/>
    <property type="match status" value="1"/>
</dbReference>
<keyword evidence="6 8" id="KW-1133">Transmembrane helix</keyword>
<keyword evidence="4" id="KW-0309">Germination</keyword>
<dbReference type="AlphaFoldDB" id="A0AB39HX80"/>
<organism evidence="9">
    <name type="scientific">Ornithinibacillus sp. 4-3</name>
    <dbReference type="NCBI Taxonomy" id="3231488"/>
    <lineage>
        <taxon>Bacteria</taxon>
        <taxon>Bacillati</taxon>
        <taxon>Bacillota</taxon>
        <taxon>Bacilli</taxon>
        <taxon>Bacillales</taxon>
        <taxon>Bacillaceae</taxon>
        <taxon>Ornithinibacillus</taxon>
    </lineage>
</organism>
<feature type="transmembrane region" description="Helical" evidence="8">
    <location>
        <begin position="221"/>
        <end position="244"/>
    </location>
</feature>
<proteinExistence type="inferred from homology"/>
<evidence type="ECO:0000256" key="1">
    <source>
        <dbReference type="ARBA" id="ARBA00004141"/>
    </source>
</evidence>
<name>A0AB39HX80_9BACI</name>
<evidence type="ECO:0000256" key="8">
    <source>
        <dbReference type="SAM" id="Phobius"/>
    </source>
</evidence>
<feature type="transmembrane region" description="Helical" evidence="8">
    <location>
        <begin position="308"/>
        <end position="325"/>
    </location>
</feature>
<evidence type="ECO:0000313" key="9">
    <source>
        <dbReference type="EMBL" id="XDK34348.1"/>
    </source>
</evidence>
<dbReference type="PANTHER" id="PTHR34975:SF2">
    <property type="entry name" value="SPORE GERMINATION PROTEIN A2"/>
    <property type="match status" value="1"/>
</dbReference>
<sequence>MIPNEKINAYQFLLLVILFSIGTSILIIPSILAGEVKQDAWIVAILGTLIGLLIIWLYCIIGQWFPQLTFVQINEKILGKWVGKLTSLVFVIMSFIYAATLLFYSGTFLNIHFMPDTPMAALNILMTIIIVMGVYLGIETIARSAEVFILVFIVLFFILIVFIIPEIKLENIQPIFESNPKKIFKSSLSVIEVTSINAIVLLMIFPAFINDIKKGKKFFFIGNLIGGIMIIILTLLCILVLGAYGTAEEIFPGYELAKRINVGDFIQRIESLMSILWIIALYFKTTAYFYASVLGITQIFNLKNYRPLTMPLGGVVVVLSLVLYPNVVYQKTWNETIGLLLSFSVGLFIPLLLVVVYFIRKKQLKKESEGSEVQETENEENFLEK</sequence>
<dbReference type="PANTHER" id="PTHR34975">
    <property type="entry name" value="SPORE GERMINATION PROTEIN A2"/>
    <property type="match status" value="1"/>
</dbReference>
<keyword evidence="7 8" id="KW-0472">Membrane</keyword>
<comment type="subcellular location">
    <subcellularLocation>
        <location evidence="1">Membrane</location>
        <topology evidence="1">Multi-pass membrane protein</topology>
    </subcellularLocation>
</comment>
<keyword evidence="5 8" id="KW-0812">Transmembrane</keyword>
<dbReference type="Pfam" id="PF03845">
    <property type="entry name" value="Spore_permease"/>
    <property type="match status" value="1"/>
</dbReference>